<accession>A0ABP3CJP6</accession>
<keyword evidence="3" id="KW-1185">Reference proteome</keyword>
<organism evidence="2 3">
    <name type="scientific">Selenomonas dianae</name>
    <dbReference type="NCBI Taxonomy" id="135079"/>
    <lineage>
        <taxon>Bacteria</taxon>
        <taxon>Bacillati</taxon>
        <taxon>Bacillota</taxon>
        <taxon>Negativicutes</taxon>
        <taxon>Selenomonadales</taxon>
        <taxon>Selenomonadaceae</taxon>
        <taxon>Selenomonas</taxon>
    </lineage>
</organism>
<reference evidence="3" key="1">
    <citation type="journal article" date="2019" name="Int. J. Syst. Evol. Microbiol.">
        <title>The Global Catalogue of Microorganisms (GCM) 10K type strain sequencing project: providing services to taxonomists for standard genome sequencing and annotation.</title>
        <authorList>
            <consortium name="The Broad Institute Genomics Platform"/>
            <consortium name="The Broad Institute Genome Sequencing Center for Infectious Disease"/>
            <person name="Wu L."/>
            <person name="Ma J."/>
        </authorList>
    </citation>
    <scope>NUCLEOTIDE SEQUENCE [LARGE SCALE GENOMIC DNA]</scope>
    <source>
        <strain evidence="3">JCM 8542</strain>
    </source>
</reference>
<sequence length="295" mass="33387">MANRFGKYGKKVLVVAAFTIAASSGALVSNVHKGEAWGWWGPWEPENYWDPVRISWRDTFDPRHYFFGDLEGQGGSVYDYTRIIKSVLFGEKFLHIVENIAEQLGIDIINKIPLDPMVMHLATGMTEQKQSRAAELHNTMQKDLLTESTSFHSYNEGHEDYEAPRNLVRQRKEISASAAKYAQLAETAIADNDNTRETVHRLVEAASNAKGETELRQIMEQLNALSVADQSQVTALLAAKVQLESDQRQVQLDAEIEREKQAQDAKIIVTDPYNEERAAASGYEREKPRGFVRFK</sequence>
<evidence type="ECO:0000313" key="3">
    <source>
        <dbReference type="Proteomes" id="UP001500399"/>
    </source>
</evidence>
<comment type="caution">
    <text evidence="2">The sequence shown here is derived from an EMBL/GenBank/DDBJ whole genome shotgun (WGS) entry which is preliminary data.</text>
</comment>
<keyword evidence="1" id="KW-0732">Signal</keyword>
<name>A0ABP3CJP6_9FIRM</name>
<evidence type="ECO:0000256" key="1">
    <source>
        <dbReference type="SAM" id="SignalP"/>
    </source>
</evidence>
<dbReference type="RefSeq" id="WP_304987209.1">
    <property type="nucleotide sequence ID" value="NZ_BAAACR010000005.1"/>
</dbReference>
<dbReference type="Proteomes" id="UP001500399">
    <property type="component" value="Unassembled WGS sequence"/>
</dbReference>
<protein>
    <recommendedName>
        <fullName evidence="4">Band 7 domain-containing protein</fullName>
    </recommendedName>
</protein>
<dbReference type="EMBL" id="BAAACR010000005">
    <property type="protein sequence ID" value="GAA0207774.1"/>
    <property type="molecule type" value="Genomic_DNA"/>
</dbReference>
<gene>
    <name evidence="2" type="ORF">GCM10008919_08770</name>
</gene>
<feature type="chain" id="PRO_5046021101" description="Band 7 domain-containing protein" evidence="1">
    <location>
        <begin position="29"/>
        <end position="295"/>
    </location>
</feature>
<proteinExistence type="predicted"/>
<evidence type="ECO:0000313" key="2">
    <source>
        <dbReference type="EMBL" id="GAA0207774.1"/>
    </source>
</evidence>
<feature type="signal peptide" evidence="1">
    <location>
        <begin position="1"/>
        <end position="28"/>
    </location>
</feature>
<evidence type="ECO:0008006" key="4">
    <source>
        <dbReference type="Google" id="ProtNLM"/>
    </source>
</evidence>